<evidence type="ECO:0000313" key="3">
    <source>
        <dbReference type="Proteomes" id="UP000709295"/>
    </source>
</evidence>
<feature type="non-terminal residue" evidence="2">
    <location>
        <position position="141"/>
    </location>
</feature>
<evidence type="ECO:0000313" key="2">
    <source>
        <dbReference type="EMBL" id="KAG6956517.1"/>
    </source>
</evidence>
<protein>
    <submittedName>
        <fullName evidence="2">Uncharacterized protein</fullName>
    </submittedName>
</protein>
<evidence type="ECO:0000256" key="1">
    <source>
        <dbReference type="SAM" id="MobiDB-lite"/>
    </source>
</evidence>
<name>A0A8J5M0Z5_9STRA</name>
<proteinExistence type="predicted"/>
<gene>
    <name evidence="2" type="ORF">JG688_00011388</name>
</gene>
<keyword evidence="3" id="KW-1185">Reference proteome</keyword>
<organism evidence="2 3">
    <name type="scientific">Phytophthora aleatoria</name>
    <dbReference type="NCBI Taxonomy" id="2496075"/>
    <lineage>
        <taxon>Eukaryota</taxon>
        <taxon>Sar</taxon>
        <taxon>Stramenopiles</taxon>
        <taxon>Oomycota</taxon>
        <taxon>Peronosporomycetes</taxon>
        <taxon>Peronosporales</taxon>
        <taxon>Peronosporaceae</taxon>
        <taxon>Phytophthora</taxon>
    </lineage>
</organism>
<dbReference type="EMBL" id="JAENGY010000795">
    <property type="protein sequence ID" value="KAG6956517.1"/>
    <property type="molecule type" value="Genomic_DNA"/>
</dbReference>
<dbReference type="Proteomes" id="UP000709295">
    <property type="component" value="Unassembled WGS sequence"/>
</dbReference>
<sequence>MSSLADSDGGGKSKHKGFKIGSSGSPVRWDGEEWTFYKHAMLNAVKESLLDDIATGAETDDASWGDGKKGNFKKKLAMIKILIQGSLSMHLAKQVMSKPTGTEMLSELASIYEGKTNPEMTVQKVYRLQCEQHKTNLRGRA</sequence>
<reference evidence="2" key="1">
    <citation type="submission" date="2021-01" db="EMBL/GenBank/DDBJ databases">
        <title>Phytophthora aleatoria, a newly-described species from Pinus radiata is distinct from Phytophthora cactorum isolates based on comparative genomics.</title>
        <authorList>
            <person name="Mcdougal R."/>
            <person name="Panda P."/>
            <person name="Williams N."/>
            <person name="Studholme D.J."/>
        </authorList>
    </citation>
    <scope>NUCLEOTIDE SEQUENCE</scope>
    <source>
        <strain evidence="2">NZFS 4037</strain>
    </source>
</reference>
<comment type="caution">
    <text evidence="2">The sequence shown here is derived from an EMBL/GenBank/DDBJ whole genome shotgun (WGS) entry which is preliminary data.</text>
</comment>
<feature type="region of interest" description="Disordered" evidence="1">
    <location>
        <begin position="1"/>
        <end position="22"/>
    </location>
</feature>
<dbReference type="AlphaFoldDB" id="A0A8J5M0Z5"/>
<accession>A0A8J5M0Z5</accession>